<organism evidence="1 2">
    <name type="scientific">Spiribacter salilacus</name>
    <dbReference type="NCBI Taxonomy" id="2664894"/>
    <lineage>
        <taxon>Bacteria</taxon>
        <taxon>Pseudomonadati</taxon>
        <taxon>Pseudomonadota</taxon>
        <taxon>Gammaproteobacteria</taxon>
        <taxon>Chromatiales</taxon>
        <taxon>Ectothiorhodospiraceae</taxon>
        <taxon>Spiribacter</taxon>
    </lineage>
</organism>
<protein>
    <submittedName>
        <fullName evidence="1">Squalene synthase HpnD</fullName>
    </submittedName>
</protein>
<dbReference type="SUPFAM" id="SSF48576">
    <property type="entry name" value="Terpenoid synthases"/>
    <property type="match status" value="1"/>
</dbReference>
<dbReference type="GO" id="GO:0016765">
    <property type="term" value="F:transferase activity, transferring alkyl or aryl (other than methyl) groups"/>
    <property type="evidence" value="ECO:0007669"/>
    <property type="project" value="UniProtKB-ARBA"/>
</dbReference>
<dbReference type="InterPro" id="IPR002060">
    <property type="entry name" value="Squ/phyt_synthse"/>
</dbReference>
<dbReference type="Pfam" id="PF00494">
    <property type="entry name" value="SQS_PSY"/>
    <property type="match status" value="1"/>
</dbReference>
<dbReference type="InterPro" id="IPR008949">
    <property type="entry name" value="Isoprenoid_synthase_dom_sf"/>
</dbReference>
<proteinExistence type="predicted"/>
<dbReference type="AlphaFoldDB" id="A0A6N7QT09"/>
<keyword evidence="2" id="KW-1185">Reference proteome</keyword>
<name>A0A6N7QT09_9GAMM</name>
<evidence type="ECO:0000313" key="2">
    <source>
        <dbReference type="Proteomes" id="UP000433788"/>
    </source>
</evidence>
<dbReference type="Gene3D" id="1.10.600.10">
    <property type="entry name" value="Farnesyl Diphosphate Synthase"/>
    <property type="match status" value="1"/>
</dbReference>
<evidence type="ECO:0000313" key="1">
    <source>
        <dbReference type="EMBL" id="MRH77447.1"/>
    </source>
</evidence>
<gene>
    <name evidence="1" type="ORF">GH984_01815</name>
</gene>
<reference evidence="1 2" key="1">
    <citation type="submission" date="2019-11" db="EMBL/GenBank/DDBJ databases">
        <authorList>
            <person name="Zhang X.Y."/>
        </authorList>
    </citation>
    <scope>NUCLEOTIDE SEQUENCE [LARGE SCALE GENOMIC DNA]</scope>
    <source>
        <strain evidence="1 2">C176</strain>
    </source>
</reference>
<accession>A0A6N7QT09</accession>
<comment type="caution">
    <text evidence="1">The sequence shown here is derived from an EMBL/GenBank/DDBJ whole genome shotgun (WGS) entry which is preliminary data.</text>
</comment>
<sequence length="289" mass="32226">MDPETYCRNKAAPEGSSLHYALLFAPQDQRQGLAALAALRAEILEVPREVSDAGIGAVKLTWWQEELQRLAEGNPRHPVTQALAPSIDQHALPLDGLNELIEAARMDLEYGSYPTLRELTLYCHRAGGSIAELTWRMGGSTGTEAAAFAHDLSIGLELTRMLRHLRRDLIAGRCYIPADELSIRGVTTEQILSEPEAEVTQSVLAQQARRARQFLDSAITQLQPQERQPLRYGLILAVLYRELLLRIEQDGIPVLSRQHHLTPLRKLWMAWKTANWPHRVAASPSGPAS</sequence>
<dbReference type="EMBL" id="WJPP01000001">
    <property type="protein sequence ID" value="MRH77447.1"/>
    <property type="molecule type" value="Genomic_DNA"/>
</dbReference>
<dbReference type="RefSeq" id="WP_153718496.1">
    <property type="nucleotide sequence ID" value="NZ_WJPP01000001.1"/>
</dbReference>
<dbReference type="PANTHER" id="PTHR31480">
    <property type="entry name" value="BIFUNCTIONAL LYCOPENE CYCLASE/PHYTOENE SYNTHASE"/>
    <property type="match status" value="1"/>
</dbReference>
<dbReference type="Proteomes" id="UP000433788">
    <property type="component" value="Unassembled WGS sequence"/>
</dbReference>